<dbReference type="Gene3D" id="3.40.50.12080">
    <property type="match status" value="2"/>
</dbReference>
<evidence type="ECO:0000259" key="1">
    <source>
        <dbReference type="Pfam" id="PF18588"/>
    </source>
</evidence>
<keyword evidence="3" id="KW-1185">Reference proteome</keyword>
<feature type="domain" description="Polysaccharide biosynthesis enzyme WcbI" evidence="1">
    <location>
        <begin position="4"/>
        <end position="206"/>
    </location>
</feature>
<gene>
    <name evidence="2" type="ORF">K0504_06880</name>
</gene>
<protein>
    <recommendedName>
        <fullName evidence="1">Polysaccharide biosynthesis enzyme WcbI domain-containing protein</fullName>
    </recommendedName>
</protein>
<evidence type="ECO:0000313" key="2">
    <source>
        <dbReference type="EMBL" id="MBW8190753.1"/>
    </source>
</evidence>
<dbReference type="InterPro" id="IPR041307">
    <property type="entry name" value="WcbI"/>
</dbReference>
<proteinExistence type="predicted"/>
<organism evidence="2 3">
    <name type="scientific">Neiella holothuriorum</name>
    <dbReference type="NCBI Taxonomy" id="2870530"/>
    <lineage>
        <taxon>Bacteria</taxon>
        <taxon>Pseudomonadati</taxon>
        <taxon>Pseudomonadota</taxon>
        <taxon>Gammaproteobacteria</taxon>
        <taxon>Alteromonadales</taxon>
        <taxon>Echinimonadaceae</taxon>
        <taxon>Neiella</taxon>
    </lineage>
</organism>
<dbReference type="Proteomes" id="UP001166251">
    <property type="component" value="Unassembled WGS sequence"/>
</dbReference>
<accession>A0ABS7EEL2</accession>
<comment type="caution">
    <text evidence="2">The sequence shown here is derived from an EMBL/GenBank/DDBJ whole genome shotgun (WGS) entry which is preliminary data.</text>
</comment>
<dbReference type="RefSeq" id="WP_220103439.1">
    <property type="nucleotide sequence ID" value="NZ_JAHZSS010000006.1"/>
</dbReference>
<dbReference type="Pfam" id="PF18588">
    <property type="entry name" value="WcbI"/>
    <property type="match status" value="1"/>
</dbReference>
<sequence>MKLSIFGNCQGAALADYLSETGIFDVLDLNPIEPIQNIRGPDLSRVENIIGQADIFINQFISTDYFIKRLSSEFVWRKLKNTALSIKVPNMYFDGYFPHLGMFRGSRSVLNLVHDYNIIAGYLLGFRQDDLLDLLLSEKFYSSSTSQLLCQDSIYNLKKREDHSGCLKVSEYIANSYSERLLFNQFNHPTRFMFSHLWGLISQESDLLADISISSNGREHLDSIKCPIYPSTTKNLALQFDCEQTFHGVGGKLSWEQVIKSFYESYSGCERTVLKNSLFETKPWVVDNFKRLGFSFSA</sequence>
<name>A0ABS7EEL2_9GAMM</name>
<reference evidence="2" key="1">
    <citation type="submission" date="2021-07" db="EMBL/GenBank/DDBJ databases">
        <title>Neiella marina sp. nov., isolated from the intestinal content of sea cucumber Apostichopus japonicus.</title>
        <authorList>
            <person name="Bai X."/>
        </authorList>
    </citation>
    <scope>NUCLEOTIDE SEQUENCE</scope>
    <source>
        <strain evidence="2">126</strain>
    </source>
</reference>
<evidence type="ECO:0000313" key="3">
    <source>
        <dbReference type="Proteomes" id="UP001166251"/>
    </source>
</evidence>
<dbReference type="EMBL" id="JAHZSS010000006">
    <property type="protein sequence ID" value="MBW8190753.1"/>
    <property type="molecule type" value="Genomic_DNA"/>
</dbReference>